<dbReference type="Pfam" id="PF20033">
    <property type="entry name" value="DUF6438"/>
    <property type="match status" value="1"/>
</dbReference>
<protein>
    <recommendedName>
        <fullName evidence="1">DUF6438 domain-containing protein</fullName>
    </recommendedName>
</protein>
<dbReference type="RefSeq" id="WP_184504700.1">
    <property type="nucleotide sequence ID" value="NZ_JACHBT010000006.1"/>
</dbReference>
<dbReference type="InterPro" id="IPR045497">
    <property type="entry name" value="DUF6438"/>
</dbReference>
<dbReference type="PROSITE" id="PS51257">
    <property type="entry name" value="PROKAR_LIPOPROTEIN"/>
    <property type="match status" value="1"/>
</dbReference>
<evidence type="ECO:0000313" key="3">
    <source>
        <dbReference type="Proteomes" id="UP000522313"/>
    </source>
</evidence>
<reference evidence="2 3" key="2">
    <citation type="submission" date="2020-08" db="EMBL/GenBank/DDBJ databases">
        <authorList>
            <person name="Partida-Martinez L."/>
            <person name="Huntemann M."/>
            <person name="Clum A."/>
            <person name="Wang J."/>
            <person name="Palaniappan K."/>
            <person name="Ritter S."/>
            <person name="Chen I.-M."/>
            <person name="Stamatis D."/>
            <person name="Reddy T."/>
            <person name="O'Malley R."/>
            <person name="Daum C."/>
            <person name="Shapiro N."/>
            <person name="Ivanova N."/>
            <person name="Kyrpides N."/>
            <person name="Woyke T."/>
        </authorList>
    </citation>
    <scope>NUCLEOTIDE SEQUENCE [LARGE SCALE GENOMIC DNA]</scope>
    <source>
        <strain evidence="2 3">AS3.13</strain>
    </source>
</reference>
<dbReference type="AlphaFoldDB" id="A0A7X0JBZ7"/>
<reference evidence="2 3" key="1">
    <citation type="submission" date="2020-08" db="EMBL/GenBank/DDBJ databases">
        <title>The Agave Microbiome: Exploring the role of microbial communities in plant adaptations to desert environments.</title>
        <authorList>
            <person name="Partida-Martinez L.P."/>
        </authorList>
    </citation>
    <scope>NUCLEOTIDE SEQUENCE [LARGE SCALE GENOMIC DNA]</scope>
    <source>
        <strain evidence="2 3">AS3.13</strain>
    </source>
</reference>
<feature type="domain" description="DUF6438" evidence="1">
    <location>
        <begin position="35"/>
        <end position="139"/>
    </location>
</feature>
<accession>A0A7X0JBZ7</accession>
<proteinExistence type="predicted"/>
<dbReference type="EMBL" id="JACHBT010000006">
    <property type="protein sequence ID" value="MBB6504414.1"/>
    <property type="molecule type" value="Genomic_DNA"/>
</dbReference>
<gene>
    <name evidence="2" type="ORF">F4693_001384</name>
</gene>
<name>A0A7X0JBZ7_9SPHN</name>
<evidence type="ECO:0000259" key="1">
    <source>
        <dbReference type="Pfam" id="PF20033"/>
    </source>
</evidence>
<sequence length="165" mass="17359">MRVMMAVVLVLAAGCTPVELRSPPAGAPVAIEGDSISYATGPCFGTCPVYTVTVHADGSGTFEGQRFTAVTGSRAFRVTSDEYRRFAAALAPYRPDGERRVDMDSPDCGPAPTDMPSVDVNWAMASGGAGHLHFYHGCRVGNAAMAEALRDAPKLLPIADLIGER</sequence>
<dbReference type="Proteomes" id="UP000522313">
    <property type="component" value="Unassembled WGS sequence"/>
</dbReference>
<evidence type="ECO:0000313" key="2">
    <source>
        <dbReference type="EMBL" id="MBB6504414.1"/>
    </source>
</evidence>
<organism evidence="2 3">
    <name type="scientific">Sphingomonas endophytica</name>
    <dbReference type="NCBI Taxonomy" id="869719"/>
    <lineage>
        <taxon>Bacteria</taxon>
        <taxon>Pseudomonadati</taxon>
        <taxon>Pseudomonadota</taxon>
        <taxon>Alphaproteobacteria</taxon>
        <taxon>Sphingomonadales</taxon>
        <taxon>Sphingomonadaceae</taxon>
        <taxon>Sphingomonas</taxon>
    </lineage>
</organism>
<comment type="caution">
    <text evidence="2">The sequence shown here is derived from an EMBL/GenBank/DDBJ whole genome shotgun (WGS) entry which is preliminary data.</text>
</comment>